<comment type="caution">
    <text evidence="1">The sequence shown here is derived from an EMBL/GenBank/DDBJ whole genome shotgun (WGS) entry which is preliminary data.</text>
</comment>
<dbReference type="AlphaFoldDB" id="A0A8S1HG33"/>
<dbReference type="EMBL" id="CAJGYM010000034">
    <property type="protein sequence ID" value="CAD6193268.1"/>
    <property type="molecule type" value="Genomic_DNA"/>
</dbReference>
<sequence length="125" mass="14423">MMIAAPFFQHVLMDVTNCVNLRCEWRGVGNHCKSATALQTDGYGHYFEFLNDDESDDDLLTRIKRRHPLNTFMIVNNAELGEMCKGRRLWCNVAQQSLGPRAYEEFFEYLLSPGIPIALRPKLHC</sequence>
<evidence type="ECO:0000313" key="2">
    <source>
        <dbReference type="Proteomes" id="UP000835052"/>
    </source>
</evidence>
<proteinExistence type="predicted"/>
<organism evidence="1 2">
    <name type="scientific">Caenorhabditis auriculariae</name>
    <dbReference type="NCBI Taxonomy" id="2777116"/>
    <lineage>
        <taxon>Eukaryota</taxon>
        <taxon>Metazoa</taxon>
        <taxon>Ecdysozoa</taxon>
        <taxon>Nematoda</taxon>
        <taxon>Chromadorea</taxon>
        <taxon>Rhabditida</taxon>
        <taxon>Rhabditina</taxon>
        <taxon>Rhabditomorpha</taxon>
        <taxon>Rhabditoidea</taxon>
        <taxon>Rhabditidae</taxon>
        <taxon>Peloderinae</taxon>
        <taxon>Caenorhabditis</taxon>
    </lineage>
</organism>
<gene>
    <name evidence="1" type="ORF">CAUJ_LOCUS9187</name>
</gene>
<name>A0A8S1HG33_9PELO</name>
<reference evidence="1" key="1">
    <citation type="submission" date="2020-10" db="EMBL/GenBank/DDBJ databases">
        <authorList>
            <person name="Kikuchi T."/>
        </authorList>
    </citation>
    <scope>NUCLEOTIDE SEQUENCE</scope>
    <source>
        <strain evidence="1">NKZ352</strain>
    </source>
</reference>
<dbReference type="Proteomes" id="UP000835052">
    <property type="component" value="Unassembled WGS sequence"/>
</dbReference>
<dbReference type="OrthoDB" id="5794467at2759"/>
<accession>A0A8S1HG33</accession>
<protein>
    <submittedName>
        <fullName evidence="1">Uncharacterized protein</fullName>
    </submittedName>
</protein>
<keyword evidence="2" id="KW-1185">Reference proteome</keyword>
<evidence type="ECO:0000313" key="1">
    <source>
        <dbReference type="EMBL" id="CAD6193268.1"/>
    </source>
</evidence>